<feature type="domain" description="HTH marR-type" evidence="1">
    <location>
        <begin position="1"/>
        <end position="144"/>
    </location>
</feature>
<protein>
    <submittedName>
        <fullName evidence="2">MarR family transcriptional regulator</fullName>
    </submittedName>
</protein>
<dbReference type="Proteomes" id="UP001500929">
    <property type="component" value="Unassembled WGS sequence"/>
</dbReference>
<dbReference type="Pfam" id="PF12802">
    <property type="entry name" value="MarR_2"/>
    <property type="match status" value="1"/>
</dbReference>
<dbReference type="EMBL" id="BAAAQY010000013">
    <property type="protein sequence ID" value="GAA2247157.1"/>
    <property type="molecule type" value="Genomic_DNA"/>
</dbReference>
<evidence type="ECO:0000313" key="3">
    <source>
        <dbReference type="Proteomes" id="UP001500929"/>
    </source>
</evidence>
<comment type="caution">
    <text evidence="2">The sequence shown here is derived from an EMBL/GenBank/DDBJ whole genome shotgun (WGS) entry which is preliminary data.</text>
</comment>
<sequence length="158" mass="17475">MSDRLSSFELSTWESLHTVTQQLKREVGRDLWADAELSDTEFTVLAHLRLSPGGVRPGDCARAIGWESSRLSHQLRRLEKRGLVDRRTDPDDGRAAVLVLTDSGQELYRRAIGPHLRSAQKWFAAALTPAQLEGLAEGLTALQAHIENLSGTTSEETS</sequence>
<dbReference type="InterPro" id="IPR039422">
    <property type="entry name" value="MarR/SlyA-like"/>
</dbReference>
<evidence type="ECO:0000259" key="1">
    <source>
        <dbReference type="PROSITE" id="PS50995"/>
    </source>
</evidence>
<evidence type="ECO:0000313" key="2">
    <source>
        <dbReference type="EMBL" id="GAA2247157.1"/>
    </source>
</evidence>
<dbReference type="RefSeq" id="WP_259481044.1">
    <property type="nucleotide sequence ID" value="NZ_BAAAQY010000013.1"/>
</dbReference>
<dbReference type="Gene3D" id="1.10.10.10">
    <property type="entry name" value="Winged helix-like DNA-binding domain superfamily/Winged helix DNA-binding domain"/>
    <property type="match status" value="1"/>
</dbReference>
<dbReference type="InterPro" id="IPR036388">
    <property type="entry name" value="WH-like_DNA-bd_sf"/>
</dbReference>
<dbReference type="SUPFAM" id="SSF46785">
    <property type="entry name" value="Winged helix' DNA-binding domain"/>
    <property type="match status" value="1"/>
</dbReference>
<organism evidence="2 3">
    <name type="scientific">Herbiconiux moechotypicola</name>
    <dbReference type="NCBI Taxonomy" id="637393"/>
    <lineage>
        <taxon>Bacteria</taxon>
        <taxon>Bacillati</taxon>
        <taxon>Actinomycetota</taxon>
        <taxon>Actinomycetes</taxon>
        <taxon>Micrococcales</taxon>
        <taxon>Microbacteriaceae</taxon>
        <taxon>Herbiconiux</taxon>
    </lineage>
</organism>
<proteinExistence type="predicted"/>
<dbReference type="PANTHER" id="PTHR33164">
    <property type="entry name" value="TRANSCRIPTIONAL REGULATOR, MARR FAMILY"/>
    <property type="match status" value="1"/>
</dbReference>
<reference evidence="2 3" key="1">
    <citation type="journal article" date="2019" name="Int. J. Syst. Evol. Microbiol.">
        <title>The Global Catalogue of Microorganisms (GCM) 10K type strain sequencing project: providing services to taxonomists for standard genome sequencing and annotation.</title>
        <authorList>
            <consortium name="The Broad Institute Genomics Platform"/>
            <consortium name="The Broad Institute Genome Sequencing Center for Infectious Disease"/>
            <person name="Wu L."/>
            <person name="Ma J."/>
        </authorList>
    </citation>
    <scope>NUCLEOTIDE SEQUENCE [LARGE SCALE GENOMIC DNA]</scope>
    <source>
        <strain evidence="2 3">JCM 16117</strain>
    </source>
</reference>
<accession>A0ABN3E2K8</accession>
<dbReference type="PRINTS" id="PR00598">
    <property type="entry name" value="HTHMARR"/>
</dbReference>
<gene>
    <name evidence="2" type="ORF">GCM10009851_35730</name>
</gene>
<dbReference type="InterPro" id="IPR036390">
    <property type="entry name" value="WH_DNA-bd_sf"/>
</dbReference>
<keyword evidence="3" id="KW-1185">Reference proteome</keyword>
<dbReference type="InterPro" id="IPR000835">
    <property type="entry name" value="HTH_MarR-typ"/>
</dbReference>
<dbReference type="SMART" id="SM00347">
    <property type="entry name" value="HTH_MARR"/>
    <property type="match status" value="1"/>
</dbReference>
<dbReference type="PANTHER" id="PTHR33164:SF99">
    <property type="entry name" value="MARR FAMILY REGULATORY PROTEIN"/>
    <property type="match status" value="1"/>
</dbReference>
<name>A0ABN3E2K8_9MICO</name>
<dbReference type="PROSITE" id="PS50995">
    <property type="entry name" value="HTH_MARR_2"/>
    <property type="match status" value="1"/>
</dbReference>